<evidence type="ECO:0000313" key="3">
    <source>
        <dbReference type="Proteomes" id="UP000780801"/>
    </source>
</evidence>
<evidence type="ECO:0000256" key="1">
    <source>
        <dbReference type="SAM" id="MobiDB-lite"/>
    </source>
</evidence>
<feature type="compositionally biased region" description="Basic and acidic residues" evidence="1">
    <location>
        <begin position="110"/>
        <end position="120"/>
    </location>
</feature>
<reference evidence="2" key="1">
    <citation type="journal article" date="2020" name="Fungal Divers.">
        <title>Resolving the Mortierellaceae phylogeny through synthesis of multi-gene phylogenetics and phylogenomics.</title>
        <authorList>
            <person name="Vandepol N."/>
            <person name="Liber J."/>
            <person name="Desiro A."/>
            <person name="Na H."/>
            <person name="Kennedy M."/>
            <person name="Barry K."/>
            <person name="Grigoriev I.V."/>
            <person name="Miller A.N."/>
            <person name="O'Donnell K."/>
            <person name="Stajich J.E."/>
            <person name="Bonito G."/>
        </authorList>
    </citation>
    <scope>NUCLEOTIDE SEQUENCE</scope>
    <source>
        <strain evidence="2">KOD1015</strain>
    </source>
</reference>
<dbReference type="EMBL" id="JAABOA010001328">
    <property type="protein sequence ID" value="KAF9581774.1"/>
    <property type="molecule type" value="Genomic_DNA"/>
</dbReference>
<name>A0A9P6FUJ9_9FUNG</name>
<evidence type="ECO:0000313" key="2">
    <source>
        <dbReference type="EMBL" id="KAF9581774.1"/>
    </source>
</evidence>
<comment type="caution">
    <text evidence="2">The sequence shown here is derived from an EMBL/GenBank/DDBJ whole genome shotgun (WGS) entry which is preliminary data.</text>
</comment>
<feature type="region of interest" description="Disordered" evidence="1">
    <location>
        <begin position="519"/>
        <end position="547"/>
    </location>
</feature>
<accession>A0A9P6FUJ9</accession>
<keyword evidence="3" id="KW-1185">Reference proteome</keyword>
<feature type="compositionally biased region" description="Basic residues" evidence="1">
    <location>
        <begin position="163"/>
        <end position="172"/>
    </location>
</feature>
<dbReference type="AlphaFoldDB" id="A0A9P6FUJ9"/>
<dbReference type="Proteomes" id="UP000780801">
    <property type="component" value="Unassembled WGS sequence"/>
</dbReference>
<sequence>MNDRQIAYMRQIRDGLFSLKQWGILADTSDAEALDDLWTGAAQDVLRKLGERGTSIRNRISKFSRKKRMESWHDAIQDRQYKRDLRPFAHRQLKSQVADMTSEFEVQSALERDLDRDDSSKPTSLDTAISTPTSQENALLHPSNHKRAQEQDATSVLEERASQKKKKKKTNKRSAVIPTDTSNSAATASTGTTGSITPTEANVTKHSTSRIIFDASKALPIYLRLEGFDVGKAFKVLQAHAEEIINDGSEKVKVSNVHLFLAGNYIWHTATALPGMSGDFRQSICNSIEVSKVRLSPSEVYLCIDLGRELSDAGRIRSRLAEDGDEHIIQLFQTLANKLSVEAMPWVFKNEDSHAHGVLDVIVTQLFPEGRAPYEMIWANRPSEASKLRRGEPLKPDGTITKEDFEVAYLEVKGPKDDRCQSKYLEDLWNLSSFAKDCIDSNLSARRSVKLVPLVQVFGHKVTLYVMKFVSGLYILHQVATCYLPRDLQDLGGMIQCVETFRTLKHILDDLDMRQYGRTQSRSETEDLLPYDQLPRPTNVSPSSRPFFPRTSLSLTTSIVT</sequence>
<dbReference type="OrthoDB" id="2424341at2759"/>
<gene>
    <name evidence="2" type="ORF">BGW38_001090</name>
</gene>
<feature type="compositionally biased region" description="Low complexity" evidence="1">
    <location>
        <begin position="179"/>
        <end position="201"/>
    </location>
</feature>
<proteinExistence type="predicted"/>
<protein>
    <submittedName>
        <fullName evidence="2">Uncharacterized protein</fullName>
    </submittedName>
</protein>
<feature type="compositionally biased region" description="Polar residues" evidence="1">
    <location>
        <begin position="121"/>
        <end position="137"/>
    </location>
</feature>
<organism evidence="2 3">
    <name type="scientific">Lunasporangiospora selenospora</name>
    <dbReference type="NCBI Taxonomy" id="979761"/>
    <lineage>
        <taxon>Eukaryota</taxon>
        <taxon>Fungi</taxon>
        <taxon>Fungi incertae sedis</taxon>
        <taxon>Mucoromycota</taxon>
        <taxon>Mortierellomycotina</taxon>
        <taxon>Mortierellomycetes</taxon>
        <taxon>Mortierellales</taxon>
        <taxon>Mortierellaceae</taxon>
        <taxon>Lunasporangiospora</taxon>
    </lineage>
</organism>
<feature type="region of interest" description="Disordered" evidence="1">
    <location>
        <begin position="108"/>
        <end position="201"/>
    </location>
</feature>